<dbReference type="OrthoDB" id="2418081at2759"/>
<feature type="domain" description="Phospholipase/carboxylesterase/thioesterase" evidence="2">
    <location>
        <begin position="14"/>
        <end position="168"/>
    </location>
</feature>
<feature type="domain" description="Phospholipase/carboxylesterase/thioesterase" evidence="2">
    <location>
        <begin position="195"/>
        <end position="261"/>
    </location>
</feature>
<dbReference type="STRING" id="356882.A0A423W433"/>
<dbReference type="PANTHER" id="PTHR10655">
    <property type="entry name" value="LYSOPHOSPHOLIPASE-RELATED"/>
    <property type="match status" value="1"/>
</dbReference>
<dbReference type="GO" id="GO:0052689">
    <property type="term" value="F:carboxylic ester hydrolase activity"/>
    <property type="evidence" value="ECO:0007669"/>
    <property type="project" value="TreeGrafter"/>
</dbReference>
<dbReference type="Gene3D" id="3.40.50.1820">
    <property type="entry name" value="alpha/beta hydrolase"/>
    <property type="match status" value="1"/>
</dbReference>
<name>A0A423W433_9PEZI</name>
<dbReference type="SUPFAM" id="SSF53474">
    <property type="entry name" value="alpha/beta-Hydrolases"/>
    <property type="match status" value="1"/>
</dbReference>
<dbReference type="Proteomes" id="UP000283895">
    <property type="component" value="Unassembled WGS sequence"/>
</dbReference>
<evidence type="ECO:0000256" key="1">
    <source>
        <dbReference type="ARBA" id="ARBA00006499"/>
    </source>
</evidence>
<dbReference type="PANTHER" id="PTHR10655:SF63">
    <property type="entry name" value="PHOSPHOLIPASE_CARBOXYLESTERASE_THIOESTERASE DOMAIN-CONTAINING PROTEIN"/>
    <property type="match status" value="1"/>
</dbReference>
<protein>
    <recommendedName>
        <fullName evidence="2">Phospholipase/carboxylesterase/thioesterase domain-containing protein</fullName>
    </recommendedName>
</protein>
<evidence type="ECO:0000313" key="3">
    <source>
        <dbReference type="EMBL" id="ROV98070.1"/>
    </source>
</evidence>
<evidence type="ECO:0000259" key="2">
    <source>
        <dbReference type="Pfam" id="PF02230"/>
    </source>
</evidence>
<sequence length="262" mass="29086">MLTPCYTIGPRQGAQHSHTIIFLHGRDSLNDEFAGELFESEASQPSDQPRTLLDLLPTFKWVFPAAPMLRSARFDTDMSQWFDMSSVENPDEKSEIQLEGLRNSVSAIIKVIQSEANYVPRQKIFLAGISQGFATAIAAFFADDARQRLAGIIGMSSWMPLSGMLTSGDGKTQLARLYRGSDCGSGPAARSDEDEVNPTPVLLCHSSDDDVVPVQHGRALRDILNRLPGDIQLEWHEYEDGGHWINEPLGVDDLISFIKRHM</sequence>
<dbReference type="InterPro" id="IPR029058">
    <property type="entry name" value="AB_hydrolase_fold"/>
</dbReference>
<keyword evidence="4" id="KW-1185">Reference proteome</keyword>
<dbReference type="EMBL" id="LKEA01000027">
    <property type="protein sequence ID" value="ROV98070.1"/>
    <property type="molecule type" value="Genomic_DNA"/>
</dbReference>
<dbReference type="GO" id="GO:0005737">
    <property type="term" value="C:cytoplasm"/>
    <property type="evidence" value="ECO:0007669"/>
    <property type="project" value="TreeGrafter"/>
</dbReference>
<comment type="similarity">
    <text evidence="1">Belongs to the AB hydrolase superfamily. AB hydrolase 2 family.</text>
</comment>
<dbReference type="InterPro" id="IPR050565">
    <property type="entry name" value="LYPA1-2/EST-like"/>
</dbReference>
<dbReference type="GO" id="GO:0008474">
    <property type="term" value="F:palmitoyl-(protein) hydrolase activity"/>
    <property type="evidence" value="ECO:0007669"/>
    <property type="project" value="TreeGrafter"/>
</dbReference>
<gene>
    <name evidence="3" type="ORF">VMCG_06991</name>
</gene>
<dbReference type="Pfam" id="PF02230">
    <property type="entry name" value="Abhydrolase_2"/>
    <property type="match status" value="2"/>
</dbReference>
<proteinExistence type="inferred from homology"/>
<accession>A0A423W433</accession>
<organism evidence="3 4">
    <name type="scientific">Cytospora schulzeri</name>
    <dbReference type="NCBI Taxonomy" id="448051"/>
    <lineage>
        <taxon>Eukaryota</taxon>
        <taxon>Fungi</taxon>
        <taxon>Dikarya</taxon>
        <taxon>Ascomycota</taxon>
        <taxon>Pezizomycotina</taxon>
        <taxon>Sordariomycetes</taxon>
        <taxon>Sordariomycetidae</taxon>
        <taxon>Diaporthales</taxon>
        <taxon>Cytosporaceae</taxon>
        <taxon>Cytospora</taxon>
    </lineage>
</organism>
<dbReference type="AlphaFoldDB" id="A0A423W433"/>
<dbReference type="InterPro" id="IPR003140">
    <property type="entry name" value="PLipase/COase/thioEstase"/>
</dbReference>
<comment type="caution">
    <text evidence="3">The sequence shown here is derived from an EMBL/GenBank/DDBJ whole genome shotgun (WGS) entry which is preliminary data.</text>
</comment>
<dbReference type="GO" id="GO:0006508">
    <property type="term" value="P:proteolysis"/>
    <property type="evidence" value="ECO:0007669"/>
    <property type="project" value="InterPro"/>
</dbReference>
<evidence type="ECO:0000313" key="4">
    <source>
        <dbReference type="Proteomes" id="UP000283895"/>
    </source>
</evidence>
<reference evidence="3 4" key="1">
    <citation type="submission" date="2015-09" db="EMBL/GenBank/DDBJ databases">
        <title>Host preference determinants of Valsa canker pathogens revealed by comparative genomics.</title>
        <authorList>
            <person name="Yin Z."/>
            <person name="Huang L."/>
        </authorList>
    </citation>
    <scope>NUCLEOTIDE SEQUENCE [LARGE SCALE GENOMIC DNA]</scope>
    <source>
        <strain evidence="3 4">03-1</strain>
    </source>
</reference>
<dbReference type="GO" id="GO:0008236">
    <property type="term" value="F:serine-type peptidase activity"/>
    <property type="evidence" value="ECO:0007669"/>
    <property type="project" value="InterPro"/>
</dbReference>